<comment type="caution">
    <text evidence="2">The sequence shown here is derived from an EMBL/GenBank/DDBJ whole genome shotgun (WGS) entry which is preliminary data.</text>
</comment>
<evidence type="ECO:0000313" key="3">
    <source>
        <dbReference type="Proteomes" id="UP001465668"/>
    </source>
</evidence>
<dbReference type="Gene3D" id="3.40.630.30">
    <property type="match status" value="1"/>
</dbReference>
<gene>
    <name evidence="2" type="ORF">SCAR479_09613</name>
</gene>
<dbReference type="PROSITE" id="PS51186">
    <property type="entry name" value="GNAT"/>
    <property type="match status" value="1"/>
</dbReference>
<evidence type="ECO:0000313" key="2">
    <source>
        <dbReference type="EMBL" id="KAK9773667.1"/>
    </source>
</evidence>
<sequence length="215" mass="24367">MPLQVQPASEADVQRAVEIEAIAYDSPSNAILFPGPMPANAKEERAEFLTKQLKDDTTTRWLKVVDTDIEGEEQMVAFAKWHIYTEKPEPTLRQFGQGCNAEACELLFGGLQKQRIEILGDRPHVYLHMLQTDPKHNRRGAGTMLIKKVLDEAQRQGMIAYLESSEAGHSLYARLGFKDVELQELDMSQWGATETHKTWSMIWEPRALNPVMNGD</sequence>
<dbReference type="InterPro" id="IPR000182">
    <property type="entry name" value="GNAT_dom"/>
</dbReference>
<dbReference type="CDD" id="cd04301">
    <property type="entry name" value="NAT_SF"/>
    <property type="match status" value="1"/>
</dbReference>
<proteinExistence type="predicted"/>
<dbReference type="SUPFAM" id="SSF55729">
    <property type="entry name" value="Acyl-CoA N-acyltransferases (Nat)"/>
    <property type="match status" value="1"/>
</dbReference>
<reference evidence="2 3" key="1">
    <citation type="submission" date="2024-02" db="EMBL/GenBank/DDBJ databases">
        <title>First draft genome assembly of two strains of Seiridium cardinale.</title>
        <authorList>
            <person name="Emiliani G."/>
            <person name="Scali E."/>
        </authorList>
    </citation>
    <scope>NUCLEOTIDE SEQUENCE [LARGE SCALE GENOMIC DNA]</scope>
    <source>
        <strain evidence="2 3">BM-138-000479</strain>
    </source>
</reference>
<dbReference type="PANTHER" id="PTHR42791:SF14">
    <property type="entry name" value="N-ACETYLTRANSFERASE DOMAIN-CONTAINING PROTEIN"/>
    <property type="match status" value="1"/>
</dbReference>
<dbReference type="PANTHER" id="PTHR42791">
    <property type="entry name" value="GNAT FAMILY ACETYLTRANSFERASE"/>
    <property type="match status" value="1"/>
</dbReference>
<organism evidence="2 3">
    <name type="scientific">Seiridium cardinale</name>
    <dbReference type="NCBI Taxonomy" id="138064"/>
    <lineage>
        <taxon>Eukaryota</taxon>
        <taxon>Fungi</taxon>
        <taxon>Dikarya</taxon>
        <taxon>Ascomycota</taxon>
        <taxon>Pezizomycotina</taxon>
        <taxon>Sordariomycetes</taxon>
        <taxon>Xylariomycetidae</taxon>
        <taxon>Amphisphaeriales</taxon>
        <taxon>Sporocadaceae</taxon>
        <taxon>Seiridium</taxon>
    </lineage>
</organism>
<accession>A0ABR2XIP2</accession>
<dbReference type="Proteomes" id="UP001465668">
    <property type="component" value="Unassembled WGS sequence"/>
</dbReference>
<keyword evidence="3" id="KW-1185">Reference proteome</keyword>
<dbReference type="InterPro" id="IPR052523">
    <property type="entry name" value="Trichothecene_AcTrans"/>
</dbReference>
<feature type="domain" description="N-acetyltransferase" evidence="1">
    <location>
        <begin position="65"/>
        <end position="200"/>
    </location>
</feature>
<protein>
    <submittedName>
        <fullName evidence="2">GNAT family acetyltransferase</fullName>
    </submittedName>
</protein>
<dbReference type="InterPro" id="IPR016181">
    <property type="entry name" value="Acyl_CoA_acyltransferase"/>
</dbReference>
<name>A0ABR2XIP2_9PEZI</name>
<dbReference type="EMBL" id="JARVKM010000048">
    <property type="protein sequence ID" value="KAK9773667.1"/>
    <property type="molecule type" value="Genomic_DNA"/>
</dbReference>
<evidence type="ECO:0000259" key="1">
    <source>
        <dbReference type="PROSITE" id="PS51186"/>
    </source>
</evidence>
<dbReference type="Pfam" id="PF00583">
    <property type="entry name" value="Acetyltransf_1"/>
    <property type="match status" value="1"/>
</dbReference>